<dbReference type="InterPro" id="IPR001647">
    <property type="entry name" value="HTH_TetR"/>
</dbReference>
<evidence type="ECO:0000313" key="4">
    <source>
        <dbReference type="EMBL" id="AJG98338.1"/>
    </source>
</evidence>
<sequence length="216" mass="25483">MEFQRARNEEQKSIRREQIIEATLKLYEREPLEKITLASIANELNFSRANLYKYVSTKEEIFLWILSSDLEKWVKKTYDKLKDYDQLELKTFCLLWSEQMYENQRFLKLFSILASVLRSNVTTKSLEILKQDLANSFGKLNLITKKFIPNLTEDELKLFNEYQIYYASSLYSPAVSSKNQRQEFQTVSLLEAPPDFVSRFAGYLEVIILGLQAKNK</sequence>
<dbReference type="PROSITE" id="PS50977">
    <property type="entry name" value="HTH_TETR_2"/>
    <property type="match status" value="1"/>
</dbReference>
<proteinExistence type="predicted"/>
<accession>A0A0B5QNC1</accession>
<dbReference type="RefSeq" id="WP_011968849.1">
    <property type="nucleotide sequence ID" value="NZ_CP010086.2"/>
</dbReference>
<dbReference type="Proteomes" id="UP000031866">
    <property type="component" value="Chromosome"/>
</dbReference>
<organism evidence="4 6">
    <name type="scientific">Clostridium beijerinckii</name>
    <name type="common">Clostridium MP</name>
    <dbReference type="NCBI Taxonomy" id="1520"/>
    <lineage>
        <taxon>Bacteria</taxon>
        <taxon>Bacillati</taxon>
        <taxon>Bacillota</taxon>
        <taxon>Clostridia</taxon>
        <taxon>Eubacteriales</taxon>
        <taxon>Clostridiaceae</taxon>
        <taxon>Clostridium</taxon>
    </lineage>
</organism>
<dbReference type="AlphaFoldDB" id="A0A0B5QNC1"/>
<dbReference type="KEGG" id="cbei:LF65_01735"/>
<evidence type="ECO:0000259" key="3">
    <source>
        <dbReference type="PROSITE" id="PS50977"/>
    </source>
</evidence>
<dbReference type="Proteomes" id="UP000631418">
    <property type="component" value="Unassembled WGS sequence"/>
</dbReference>
<reference evidence="6" key="1">
    <citation type="submission" date="2014-12" db="EMBL/GenBank/DDBJ databases">
        <title>Genome sequence of Clostridium beijerinckii strain 59B.</title>
        <authorList>
            <person name="Little G.T."/>
            <person name="Minton N.P."/>
        </authorList>
    </citation>
    <scope>NUCLEOTIDE SEQUENCE [LARGE SCALE GENOMIC DNA]</scope>
    <source>
        <strain evidence="6">59B</strain>
    </source>
</reference>
<feature type="DNA-binding region" description="H-T-H motif" evidence="2">
    <location>
        <begin position="36"/>
        <end position="55"/>
    </location>
</feature>
<dbReference type="OMA" id="GENATMF"/>
<dbReference type="EMBL" id="JADOEF010000004">
    <property type="protein sequence ID" value="MBF7812118.1"/>
    <property type="molecule type" value="Genomic_DNA"/>
</dbReference>
<dbReference type="SUPFAM" id="SSF46689">
    <property type="entry name" value="Homeodomain-like"/>
    <property type="match status" value="1"/>
</dbReference>
<evidence type="ECO:0000256" key="2">
    <source>
        <dbReference type="PROSITE-ProRule" id="PRU00335"/>
    </source>
</evidence>
<name>A0A0B5QNC1_CLOBE</name>
<dbReference type="GO" id="GO:0003677">
    <property type="term" value="F:DNA binding"/>
    <property type="evidence" value="ECO:0007669"/>
    <property type="project" value="UniProtKB-UniRule"/>
</dbReference>
<gene>
    <name evidence="5" type="ORF">IS491_26375</name>
    <name evidence="4" type="ORF">LF65_01735</name>
</gene>
<dbReference type="STRING" id="1520.LF65_01735"/>
<reference evidence="5" key="3">
    <citation type="submission" date="2020-11" db="EMBL/GenBank/DDBJ databases">
        <authorList>
            <person name="Thieme N."/>
            <person name="Liebl W."/>
            <person name="Zverlov V."/>
        </authorList>
    </citation>
    <scope>NUCLEOTIDE SEQUENCE</scope>
    <source>
        <strain evidence="5">NT08</strain>
    </source>
</reference>
<evidence type="ECO:0000313" key="5">
    <source>
        <dbReference type="EMBL" id="MBF7812118.1"/>
    </source>
</evidence>
<evidence type="ECO:0000313" key="6">
    <source>
        <dbReference type="Proteomes" id="UP000031866"/>
    </source>
</evidence>
<dbReference type="EMBL" id="CP010086">
    <property type="protein sequence ID" value="AJG98338.1"/>
    <property type="molecule type" value="Genomic_DNA"/>
</dbReference>
<dbReference type="InterPro" id="IPR041483">
    <property type="entry name" value="TetR_C_34"/>
</dbReference>
<evidence type="ECO:0000256" key="1">
    <source>
        <dbReference type="ARBA" id="ARBA00023125"/>
    </source>
</evidence>
<dbReference type="OrthoDB" id="1669699at2"/>
<reference evidence="4" key="2">
    <citation type="submission" date="2016-02" db="EMBL/GenBank/DDBJ databases">
        <title>Genome sequence of Clostridium beijerinckii strain 59B.</title>
        <authorList>
            <person name="Little G.T."/>
            <person name="Minton N.P."/>
        </authorList>
    </citation>
    <scope>NUCLEOTIDE SEQUENCE</scope>
    <source>
        <strain evidence="4">NCIMB 14988</strain>
    </source>
</reference>
<keyword evidence="1 2" id="KW-0238">DNA-binding</keyword>
<dbReference type="Pfam" id="PF17929">
    <property type="entry name" value="TetR_C_34"/>
    <property type="match status" value="1"/>
</dbReference>
<dbReference type="InterPro" id="IPR009057">
    <property type="entry name" value="Homeodomain-like_sf"/>
</dbReference>
<feature type="domain" description="HTH tetR-type" evidence="3">
    <location>
        <begin position="13"/>
        <end position="73"/>
    </location>
</feature>
<dbReference type="Gene3D" id="1.10.357.10">
    <property type="entry name" value="Tetracycline Repressor, domain 2"/>
    <property type="match status" value="1"/>
</dbReference>
<dbReference type="Pfam" id="PF00440">
    <property type="entry name" value="TetR_N"/>
    <property type="match status" value="1"/>
</dbReference>
<protein>
    <submittedName>
        <fullName evidence="4">TetR family transcriptional regulator</fullName>
    </submittedName>
    <submittedName>
        <fullName evidence="5">TetR/AcrR family transcriptional regulator</fullName>
    </submittedName>
</protein>